<keyword evidence="1" id="KW-0472">Membrane</keyword>
<dbReference type="EMBL" id="VSSQ01019241">
    <property type="protein sequence ID" value="MPM63137.1"/>
    <property type="molecule type" value="Genomic_DNA"/>
</dbReference>
<feature type="transmembrane region" description="Helical" evidence="1">
    <location>
        <begin position="12"/>
        <end position="30"/>
    </location>
</feature>
<feature type="transmembrane region" description="Helical" evidence="1">
    <location>
        <begin position="51"/>
        <end position="81"/>
    </location>
</feature>
<comment type="caution">
    <text evidence="2">The sequence shown here is derived from an EMBL/GenBank/DDBJ whole genome shotgun (WGS) entry which is preliminary data.</text>
</comment>
<dbReference type="PANTHER" id="PTHR31446:SF29">
    <property type="entry name" value="ACID PHOSPHATASE_VANADIUM-DEPENDENT HALOPEROXIDASE-RELATED PROTEIN"/>
    <property type="match status" value="1"/>
</dbReference>
<dbReference type="Pfam" id="PF02681">
    <property type="entry name" value="DUF212"/>
    <property type="match status" value="1"/>
</dbReference>
<organism evidence="2">
    <name type="scientific">bioreactor metagenome</name>
    <dbReference type="NCBI Taxonomy" id="1076179"/>
    <lineage>
        <taxon>unclassified sequences</taxon>
        <taxon>metagenomes</taxon>
        <taxon>ecological metagenomes</taxon>
    </lineage>
</organism>
<evidence type="ECO:0008006" key="3">
    <source>
        <dbReference type="Google" id="ProtNLM"/>
    </source>
</evidence>
<name>A0A645BCT9_9ZZZZ</name>
<gene>
    <name evidence="2" type="ORF">SDC9_110017</name>
</gene>
<dbReference type="PANTHER" id="PTHR31446">
    <property type="entry name" value="ACID PHOSPHATASE/VANADIUM-DEPENDENT HALOPEROXIDASE-RELATED PROTEIN"/>
    <property type="match status" value="1"/>
</dbReference>
<protein>
    <recommendedName>
        <fullName evidence="3">Divergent PAP2 family protein</fullName>
    </recommendedName>
</protein>
<accession>A0A645BCT9</accession>
<dbReference type="InterPro" id="IPR036938">
    <property type="entry name" value="PAP2/HPO_sf"/>
</dbReference>
<feature type="transmembrane region" description="Helical" evidence="1">
    <location>
        <begin position="119"/>
        <end position="141"/>
    </location>
</feature>
<dbReference type="SUPFAM" id="SSF48317">
    <property type="entry name" value="Acid phosphatase/Vanadium-dependent haloperoxidase"/>
    <property type="match status" value="1"/>
</dbReference>
<keyword evidence="1" id="KW-0812">Transmembrane</keyword>
<sequence length="142" mass="15197">MSLWKNHILVNAMIAWVIAQVLKVIIYALMNRKLDIRRLFGDGGMPSGHSATVTAMAVTAGMECGLDSAAFAVAAILAIIVMHDAMGVRLEAGKHAKALNELLELFSSDLESDVKMKEFLGHTPLQVAFGALLGLIIVLILG</sequence>
<keyword evidence="1" id="KW-1133">Transmembrane helix</keyword>
<evidence type="ECO:0000313" key="2">
    <source>
        <dbReference type="EMBL" id="MPM63137.1"/>
    </source>
</evidence>
<evidence type="ECO:0000256" key="1">
    <source>
        <dbReference type="SAM" id="Phobius"/>
    </source>
</evidence>
<proteinExistence type="predicted"/>
<dbReference type="InterPro" id="IPR003832">
    <property type="entry name" value="DUF212"/>
</dbReference>
<reference evidence="2" key="1">
    <citation type="submission" date="2019-08" db="EMBL/GenBank/DDBJ databases">
        <authorList>
            <person name="Kucharzyk K."/>
            <person name="Murdoch R.W."/>
            <person name="Higgins S."/>
            <person name="Loffler F."/>
        </authorList>
    </citation>
    <scope>NUCLEOTIDE SEQUENCE</scope>
</reference>
<dbReference type="AlphaFoldDB" id="A0A645BCT9"/>